<feature type="region of interest" description="Disordered" evidence="1">
    <location>
        <begin position="1"/>
        <end position="46"/>
    </location>
</feature>
<comment type="caution">
    <text evidence="2">The sequence shown here is derived from an EMBL/GenBank/DDBJ whole genome shotgun (WGS) entry which is preliminary data.</text>
</comment>
<feature type="compositionally biased region" description="Low complexity" evidence="1">
    <location>
        <begin position="32"/>
        <end position="46"/>
    </location>
</feature>
<reference evidence="2 3" key="1">
    <citation type="submission" date="2024-04" db="EMBL/GenBank/DDBJ databases">
        <title>Phyllosticta paracitricarpa is synonymous to the EU quarantine fungus P. citricarpa based on phylogenomic analyses.</title>
        <authorList>
            <consortium name="Lawrence Berkeley National Laboratory"/>
            <person name="Van ingen-buijs V.A."/>
            <person name="Van westerhoven A.C."/>
            <person name="Haridas S."/>
            <person name="Skiadas P."/>
            <person name="Martin F."/>
            <person name="Groenewald J.Z."/>
            <person name="Crous P.W."/>
            <person name="Seidl M.F."/>
        </authorList>
    </citation>
    <scope>NUCLEOTIDE SEQUENCE [LARGE SCALE GENOMIC DNA]</scope>
    <source>
        <strain evidence="2 3">CBS 141358</strain>
    </source>
</reference>
<dbReference type="Proteomes" id="UP001367316">
    <property type="component" value="Unassembled WGS sequence"/>
</dbReference>
<protein>
    <submittedName>
        <fullName evidence="2">Uncharacterized protein</fullName>
    </submittedName>
</protein>
<keyword evidence="3" id="KW-1185">Reference proteome</keyword>
<proteinExistence type="predicted"/>
<accession>A0ABR1NH14</accession>
<evidence type="ECO:0000313" key="2">
    <source>
        <dbReference type="EMBL" id="KAK7613314.1"/>
    </source>
</evidence>
<dbReference type="EMBL" id="JBBPBF010000007">
    <property type="protein sequence ID" value="KAK7613314.1"/>
    <property type="molecule type" value="Genomic_DNA"/>
</dbReference>
<name>A0ABR1NH14_9PEZI</name>
<organism evidence="2 3">
    <name type="scientific">Phyllosticta paracitricarpa</name>
    <dbReference type="NCBI Taxonomy" id="2016321"/>
    <lineage>
        <taxon>Eukaryota</taxon>
        <taxon>Fungi</taxon>
        <taxon>Dikarya</taxon>
        <taxon>Ascomycota</taxon>
        <taxon>Pezizomycotina</taxon>
        <taxon>Dothideomycetes</taxon>
        <taxon>Dothideomycetes incertae sedis</taxon>
        <taxon>Botryosphaeriales</taxon>
        <taxon>Phyllostictaceae</taxon>
        <taxon>Phyllosticta</taxon>
    </lineage>
</organism>
<gene>
    <name evidence="2" type="ORF">JOL62DRAFT_408648</name>
</gene>
<sequence length="159" mass="17575">MPPRPAQRAFDHIRPSQARSPDQSRYPRRQSPRSSPTANTFANTNTRRAASTTVLCSATFGWLADCFIKTSRPRTPTNLAVTHNPRVPRHCFPYVVHTDAMSLSRAGANKQSPRLDASILPCSSAQAAQSSFMISALGSSPLLSHRVRLPWRNRIPSLV</sequence>
<evidence type="ECO:0000313" key="3">
    <source>
        <dbReference type="Proteomes" id="UP001367316"/>
    </source>
</evidence>
<evidence type="ECO:0000256" key="1">
    <source>
        <dbReference type="SAM" id="MobiDB-lite"/>
    </source>
</evidence>